<name>A0AAV4MVX0_CAEEX</name>
<accession>A0AAV4MVX0</accession>
<comment type="caution">
    <text evidence="1">The sequence shown here is derived from an EMBL/GenBank/DDBJ whole genome shotgun (WGS) entry which is preliminary data.</text>
</comment>
<sequence>MIRFFWLEGLKSSEINLKLSSQYEGSALSYEIVFLWIEEKSVRTSAMQQVSERRPSTSTTDGNIQQAQKMLLMNKRNTIDEVVCILNINHSSGHKFIHCDLRL</sequence>
<dbReference type="AlphaFoldDB" id="A0AAV4MVX0"/>
<evidence type="ECO:0000313" key="2">
    <source>
        <dbReference type="Proteomes" id="UP001054945"/>
    </source>
</evidence>
<protein>
    <submittedName>
        <fullName evidence="1">Uncharacterized protein</fullName>
    </submittedName>
</protein>
<evidence type="ECO:0000313" key="1">
    <source>
        <dbReference type="EMBL" id="GIX76606.1"/>
    </source>
</evidence>
<reference evidence="1 2" key="1">
    <citation type="submission" date="2021-06" db="EMBL/GenBank/DDBJ databases">
        <title>Caerostris extrusa draft genome.</title>
        <authorList>
            <person name="Kono N."/>
            <person name="Arakawa K."/>
        </authorList>
    </citation>
    <scope>NUCLEOTIDE SEQUENCE [LARGE SCALE GENOMIC DNA]</scope>
</reference>
<proteinExistence type="predicted"/>
<gene>
    <name evidence="1" type="ORF">CEXT_373851</name>
</gene>
<dbReference type="EMBL" id="BPLR01020270">
    <property type="protein sequence ID" value="GIX76606.1"/>
    <property type="molecule type" value="Genomic_DNA"/>
</dbReference>
<keyword evidence="2" id="KW-1185">Reference proteome</keyword>
<dbReference type="Proteomes" id="UP001054945">
    <property type="component" value="Unassembled WGS sequence"/>
</dbReference>
<organism evidence="1 2">
    <name type="scientific">Caerostris extrusa</name>
    <name type="common">Bark spider</name>
    <name type="synonym">Caerostris bankana</name>
    <dbReference type="NCBI Taxonomy" id="172846"/>
    <lineage>
        <taxon>Eukaryota</taxon>
        <taxon>Metazoa</taxon>
        <taxon>Ecdysozoa</taxon>
        <taxon>Arthropoda</taxon>
        <taxon>Chelicerata</taxon>
        <taxon>Arachnida</taxon>
        <taxon>Araneae</taxon>
        <taxon>Araneomorphae</taxon>
        <taxon>Entelegynae</taxon>
        <taxon>Araneoidea</taxon>
        <taxon>Araneidae</taxon>
        <taxon>Caerostris</taxon>
    </lineage>
</organism>